<dbReference type="EMBL" id="RSCE01000003">
    <property type="protein sequence ID" value="RSH84617.1"/>
    <property type="molecule type" value="Genomic_DNA"/>
</dbReference>
<evidence type="ECO:0000313" key="4">
    <source>
        <dbReference type="EMBL" id="RSH84617.1"/>
    </source>
</evidence>
<dbReference type="FunFam" id="3.10.450.50:FF:000005">
    <property type="entry name" value="Nuclear transport factor 2"/>
    <property type="match status" value="1"/>
</dbReference>
<organism evidence="4 5">
    <name type="scientific">Apiotrichum porosum</name>
    <dbReference type="NCBI Taxonomy" id="105984"/>
    <lineage>
        <taxon>Eukaryota</taxon>
        <taxon>Fungi</taxon>
        <taxon>Dikarya</taxon>
        <taxon>Basidiomycota</taxon>
        <taxon>Agaricomycotina</taxon>
        <taxon>Tremellomycetes</taxon>
        <taxon>Trichosporonales</taxon>
        <taxon>Trichosporonaceae</taxon>
        <taxon>Apiotrichum</taxon>
    </lineage>
</organism>
<keyword evidence="2" id="KW-0653">Protein transport</keyword>
<dbReference type="GO" id="GO:0051028">
    <property type="term" value="P:mRNA transport"/>
    <property type="evidence" value="ECO:0007669"/>
    <property type="project" value="UniProtKB-UniRule"/>
</dbReference>
<dbReference type="AlphaFoldDB" id="A0A427Y0K1"/>
<comment type="function">
    <text evidence="2">Has a role in nuclear-cytoplasmic transport of proteins and mRNAs.</text>
</comment>
<keyword evidence="2" id="KW-0813">Transport</keyword>
<dbReference type="Proteomes" id="UP000279236">
    <property type="component" value="Unassembled WGS sequence"/>
</dbReference>
<dbReference type="Gene3D" id="3.10.450.50">
    <property type="match status" value="1"/>
</dbReference>
<keyword evidence="2" id="KW-0539">Nucleus</keyword>
<protein>
    <recommendedName>
        <fullName evidence="2">NTF2-related export protein</fullName>
    </recommendedName>
</protein>
<dbReference type="PANTHER" id="PTHR12612">
    <property type="entry name" value="NUCLEAR TRANSPORT FACTOR 2"/>
    <property type="match status" value="1"/>
</dbReference>
<keyword evidence="1 2" id="KW-0963">Cytoplasm</keyword>
<gene>
    <name evidence="4" type="primary">NTF2</name>
    <name evidence="4" type="ORF">EHS24_006141</name>
</gene>
<reference evidence="4 5" key="1">
    <citation type="submission" date="2018-11" db="EMBL/GenBank/DDBJ databases">
        <title>Genome sequence of Apiotrichum porosum DSM 27194.</title>
        <authorList>
            <person name="Aliyu H."/>
            <person name="Gorte O."/>
            <person name="Ochsenreither K."/>
        </authorList>
    </citation>
    <scope>NUCLEOTIDE SEQUENCE [LARGE SCALE GENOMIC DNA]</scope>
    <source>
        <strain evidence="4 5">DSM 27194</strain>
    </source>
</reference>
<dbReference type="Pfam" id="PF02136">
    <property type="entry name" value="NTF2"/>
    <property type="match status" value="1"/>
</dbReference>
<dbReference type="CDD" id="cd00780">
    <property type="entry name" value="NTF2"/>
    <property type="match status" value="1"/>
</dbReference>
<accession>A0A427Y0K1</accession>
<dbReference type="GO" id="GO:0006606">
    <property type="term" value="P:protein import into nucleus"/>
    <property type="evidence" value="ECO:0007669"/>
    <property type="project" value="UniProtKB-ARBA"/>
</dbReference>
<dbReference type="InterPro" id="IPR018222">
    <property type="entry name" value="Nuclear_transport_factor_2_euk"/>
</dbReference>
<dbReference type="RefSeq" id="XP_028478065.1">
    <property type="nucleotide sequence ID" value="XM_028621613.1"/>
</dbReference>
<dbReference type="InterPro" id="IPR032710">
    <property type="entry name" value="NTF2-like_dom_sf"/>
</dbReference>
<sequence>MADINTIAQQFTDYYYSTFDADRAGLAPLYRDHSMLTWEENQIQGTAAIMEKLQASVSVVGPSRLGLPFTRVVHKVVTRDAQPGSSTVASILVLVTGQLIVDDGSNILQFSQMFHLVPDGGSYFVQNDVFRLVYG</sequence>
<evidence type="ECO:0000256" key="2">
    <source>
        <dbReference type="RuleBase" id="RU369002"/>
    </source>
</evidence>
<dbReference type="STRING" id="105984.A0A427Y0K1"/>
<evidence type="ECO:0000313" key="5">
    <source>
        <dbReference type="Proteomes" id="UP000279236"/>
    </source>
</evidence>
<proteinExistence type="predicted"/>
<dbReference type="InterPro" id="IPR002075">
    <property type="entry name" value="NTF2_dom"/>
</dbReference>
<evidence type="ECO:0000259" key="3">
    <source>
        <dbReference type="PROSITE" id="PS50177"/>
    </source>
</evidence>
<dbReference type="PROSITE" id="PS50177">
    <property type="entry name" value="NTF2_DOMAIN"/>
    <property type="match status" value="1"/>
</dbReference>
<dbReference type="InterPro" id="IPR045875">
    <property type="entry name" value="NTF2"/>
</dbReference>
<feature type="domain" description="NTF2" evidence="3">
    <location>
        <begin position="7"/>
        <end position="132"/>
    </location>
</feature>
<comment type="subcellular location">
    <subcellularLocation>
        <location evidence="2">Cytoplasm</location>
    </subcellularLocation>
    <subcellularLocation>
        <location evidence="2">Nucleus</location>
    </subcellularLocation>
</comment>
<dbReference type="SUPFAM" id="SSF54427">
    <property type="entry name" value="NTF2-like"/>
    <property type="match status" value="1"/>
</dbReference>
<evidence type="ECO:0000256" key="1">
    <source>
        <dbReference type="ARBA" id="ARBA00022490"/>
    </source>
</evidence>
<dbReference type="GeneID" id="39590684"/>
<dbReference type="GO" id="GO:0005635">
    <property type="term" value="C:nuclear envelope"/>
    <property type="evidence" value="ECO:0007669"/>
    <property type="project" value="UniProtKB-ARBA"/>
</dbReference>
<comment type="caution">
    <text evidence="4">The sequence shown here is derived from an EMBL/GenBank/DDBJ whole genome shotgun (WGS) entry which is preliminary data.</text>
</comment>
<keyword evidence="5" id="KW-1185">Reference proteome</keyword>
<name>A0A427Y0K1_9TREE</name>
<dbReference type="GO" id="GO:0005737">
    <property type="term" value="C:cytoplasm"/>
    <property type="evidence" value="ECO:0007669"/>
    <property type="project" value="UniProtKB-SubCell"/>
</dbReference>
<dbReference type="OrthoDB" id="6507044at2759"/>